<gene>
    <name evidence="1" type="ORF">GCM10009107_58590</name>
</gene>
<accession>A0ABN1KJD9</accession>
<dbReference type="EMBL" id="BAAAEW010000047">
    <property type="protein sequence ID" value="GAA0768609.1"/>
    <property type="molecule type" value="Genomic_DNA"/>
</dbReference>
<reference evidence="1 2" key="1">
    <citation type="journal article" date="2019" name="Int. J. Syst. Evol. Microbiol.">
        <title>The Global Catalogue of Microorganisms (GCM) 10K type strain sequencing project: providing services to taxonomists for standard genome sequencing and annotation.</title>
        <authorList>
            <consortium name="The Broad Institute Genomics Platform"/>
            <consortium name="The Broad Institute Genome Sequencing Center for Infectious Disease"/>
            <person name="Wu L."/>
            <person name="Ma J."/>
        </authorList>
    </citation>
    <scope>NUCLEOTIDE SEQUENCE [LARGE SCALE GENOMIC DNA]</scope>
    <source>
        <strain evidence="1 2">JCM 15503</strain>
    </source>
</reference>
<evidence type="ECO:0000313" key="1">
    <source>
        <dbReference type="EMBL" id="GAA0768609.1"/>
    </source>
</evidence>
<name>A0ABN1KJD9_9BURK</name>
<protein>
    <submittedName>
        <fullName evidence="1">Uncharacterized protein</fullName>
    </submittedName>
</protein>
<comment type="caution">
    <text evidence="1">The sequence shown here is derived from an EMBL/GenBank/DDBJ whole genome shotgun (WGS) entry which is preliminary data.</text>
</comment>
<evidence type="ECO:0000313" key="2">
    <source>
        <dbReference type="Proteomes" id="UP001500279"/>
    </source>
</evidence>
<proteinExistence type="predicted"/>
<dbReference type="RefSeq" id="WP_141287729.1">
    <property type="nucleotide sequence ID" value="NZ_BAAAEW010000047.1"/>
</dbReference>
<sequence>MSDDDLSGWALPAFKPDEALQTLRRGLRDLKLQEQAGGAPLRYQFKGKPVAELSLAEGGLQVRWVKRPSHSPEWQSRTLGNAAAVRDWLAALKRQAAGWDGKE</sequence>
<organism evidence="1 2">
    <name type="scientific">Ideonella azotifigens</name>
    <dbReference type="NCBI Taxonomy" id="513160"/>
    <lineage>
        <taxon>Bacteria</taxon>
        <taxon>Pseudomonadati</taxon>
        <taxon>Pseudomonadota</taxon>
        <taxon>Betaproteobacteria</taxon>
        <taxon>Burkholderiales</taxon>
        <taxon>Sphaerotilaceae</taxon>
        <taxon>Ideonella</taxon>
    </lineage>
</organism>
<dbReference type="Proteomes" id="UP001500279">
    <property type="component" value="Unassembled WGS sequence"/>
</dbReference>
<keyword evidence="2" id="KW-1185">Reference proteome</keyword>